<evidence type="ECO:0000256" key="3">
    <source>
        <dbReference type="ARBA" id="ARBA00022989"/>
    </source>
</evidence>
<evidence type="ECO:0000256" key="2">
    <source>
        <dbReference type="ARBA" id="ARBA00022692"/>
    </source>
</evidence>
<dbReference type="GO" id="GO:0016020">
    <property type="term" value="C:membrane"/>
    <property type="evidence" value="ECO:0007669"/>
    <property type="project" value="UniProtKB-SubCell"/>
</dbReference>
<feature type="transmembrane region" description="Helical" evidence="5">
    <location>
        <begin position="141"/>
        <end position="161"/>
    </location>
</feature>
<accession>A0A221K624</accession>
<name>A0A221K624_9RHOB</name>
<proteinExistence type="predicted"/>
<dbReference type="Proteomes" id="UP000199754">
    <property type="component" value="Plasmid pSMR1-1"/>
</dbReference>
<comment type="subcellular location">
    <subcellularLocation>
        <location evidence="1">Membrane</location>
        <topology evidence="1">Multi-pass membrane protein</topology>
    </subcellularLocation>
</comment>
<keyword evidence="8" id="KW-1185">Reference proteome</keyword>
<evidence type="ECO:0000313" key="8">
    <source>
        <dbReference type="Proteomes" id="UP000199754"/>
    </source>
</evidence>
<organism evidence="7 8">
    <name type="scientific">Pseudosulfitobacter pseudonitzschiae</name>
    <dbReference type="NCBI Taxonomy" id="1402135"/>
    <lineage>
        <taxon>Bacteria</taxon>
        <taxon>Pseudomonadati</taxon>
        <taxon>Pseudomonadota</taxon>
        <taxon>Alphaproteobacteria</taxon>
        <taxon>Rhodobacterales</taxon>
        <taxon>Roseobacteraceae</taxon>
        <taxon>Pseudosulfitobacter</taxon>
    </lineage>
</organism>
<feature type="transmembrane region" description="Helical" evidence="5">
    <location>
        <begin position="75"/>
        <end position="94"/>
    </location>
</feature>
<keyword evidence="4 5" id="KW-0472">Membrane</keyword>
<evidence type="ECO:0000256" key="1">
    <source>
        <dbReference type="ARBA" id="ARBA00004141"/>
    </source>
</evidence>
<feature type="domain" description="NnrU" evidence="6">
    <location>
        <begin position="8"/>
        <end position="228"/>
    </location>
</feature>
<feature type="transmembrane region" description="Helical" evidence="5">
    <location>
        <begin position="6"/>
        <end position="26"/>
    </location>
</feature>
<dbReference type="InterPro" id="IPR009915">
    <property type="entry name" value="NnrU_dom"/>
</dbReference>
<keyword evidence="2 5" id="KW-0812">Transmembrane</keyword>
<dbReference type="AlphaFoldDB" id="A0A221K624"/>
<dbReference type="OrthoDB" id="7828645at2"/>
<evidence type="ECO:0000313" key="7">
    <source>
        <dbReference type="EMBL" id="ASM74449.1"/>
    </source>
</evidence>
<keyword evidence="3 5" id="KW-1133">Transmembrane helix</keyword>
<evidence type="ECO:0000259" key="6">
    <source>
        <dbReference type="Pfam" id="PF07298"/>
    </source>
</evidence>
<protein>
    <submittedName>
        <fullName evidence="7">NnrU protein</fullName>
    </submittedName>
</protein>
<dbReference type="Pfam" id="PF07298">
    <property type="entry name" value="NnrU"/>
    <property type="match status" value="1"/>
</dbReference>
<evidence type="ECO:0000256" key="4">
    <source>
        <dbReference type="ARBA" id="ARBA00023136"/>
    </source>
</evidence>
<gene>
    <name evidence="7" type="ORF">SULPSESMR1_04751</name>
</gene>
<dbReference type="KEGG" id="spse:SULPSESMR1_04751"/>
<geneLocation type="plasmid" evidence="7 8">
    <name>pSMR1-1</name>
</geneLocation>
<feature type="transmembrane region" description="Helical" evidence="5">
    <location>
        <begin position="202"/>
        <end position="226"/>
    </location>
</feature>
<feature type="transmembrane region" description="Helical" evidence="5">
    <location>
        <begin position="38"/>
        <end position="63"/>
    </location>
</feature>
<evidence type="ECO:0000256" key="5">
    <source>
        <dbReference type="SAM" id="Phobius"/>
    </source>
</evidence>
<keyword evidence="7" id="KW-0614">Plasmid</keyword>
<dbReference type="EMBL" id="CP022416">
    <property type="protein sequence ID" value="ASM74449.1"/>
    <property type="molecule type" value="Genomic_DNA"/>
</dbReference>
<sequence length="231" mass="25272">MTDWTEYVLALALFVASHFLPRIGGAREKLIAAIGRRTYFSVYGAISVALLVWVIAAAGRAPYIELWPHYQWMRWLPNVVMPVAIVLATCGAGLRQPFTLGGRRGQPFNPARSGVAAVSRHPLFLALALWAGTHLVANGDLAHVILFASFLAMPLAAILVFDARARQSLPPAEVLRFFTATALFSPRPLFQHDWLRENGSAMALRAAIGLLLWLALLHLHGAMIGASPFPF</sequence>
<reference evidence="7 8" key="1">
    <citation type="submission" date="2017-07" db="EMBL/GenBank/DDBJ databases">
        <title>Genome Sequence of Sulfitobacter pseudonitzschiae Strain SMR1 Isolated from a culture of the Diatom Skeletonema marinoi.</title>
        <authorList>
            <person name="Topel M."/>
            <person name="Pinder M.I.M."/>
            <person name="Johansson O.N."/>
            <person name="Kourtchenko O."/>
            <person name="Godhe A."/>
            <person name="Clarke A.K."/>
        </authorList>
    </citation>
    <scope>NUCLEOTIDE SEQUENCE [LARGE SCALE GENOMIC DNA]</scope>
    <source>
        <strain evidence="7 8">SMR1</strain>
        <plasmid evidence="7 8">pSMR1-1</plasmid>
    </source>
</reference>
<feature type="transmembrane region" description="Helical" evidence="5">
    <location>
        <begin position="115"/>
        <end position="135"/>
    </location>
</feature>
<dbReference type="RefSeq" id="WP_089422499.1">
    <property type="nucleotide sequence ID" value="NZ_CP022416.1"/>
</dbReference>